<evidence type="ECO:0000259" key="3">
    <source>
        <dbReference type="Pfam" id="PF20152"/>
    </source>
</evidence>
<proteinExistence type="predicted"/>
<feature type="transmembrane region" description="Helical" evidence="2">
    <location>
        <begin position="85"/>
        <end position="109"/>
    </location>
</feature>
<organism evidence="4 5">
    <name type="scientific">Sistotremastrum niveocremeum HHB9708</name>
    <dbReference type="NCBI Taxonomy" id="1314777"/>
    <lineage>
        <taxon>Eukaryota</taxon>
        <taxon>Fungi</taxon>
        <taxon>Dikarya</taxon>
        <taxon>Basidiomycota</taxon>
        <taxon>Agaricomycotina</taxon>
        <taxon>Agaricomycetes</taxon>
        <taxon>Sistotremastrales</taxon>
        <taxon>Sistotremastraceae</taxon>
        <taxon>Sertulicium</taxon>
        <taxon>Sertulicium niveocremeum</taxon>
    </lineage>
</organism>
<feature type="transmembrane region" description="Helical" evidence="2">
    <location>
        <begin position="121"/>
        <end position="142"/>
    </location>
</feature>
<dbReference type="OrthoDB" id="2535105at2759"/>
<keyword evidence="2" id="KW-1133">Transmembrane helix</keyword>
<dbReference type="PANTHER" id="PTHR40465">
    <property type="entry name" value="CHROMOSOME 1, WHOLE GENOME SHOTGUN SEQUENCE"/>
    <property type="match status" value="1"/>
</dbReference>
<feature type="transmembrane region" description="Helical" evidence="2">
    <location>
        <begin position="198"/>
        <end position="225"/>
    </location>
</feature>
<feature type="transmembrane region" description="Helical" evidence="2">
    <location>
        <begin position="231"/>
        <end position="252"/>
    </location>
</feature>
<feature type="domain" description="DUF6534" evidence="3">
    <location>
        <begin position="171"/>
        <end position="256"/>
    </location>
</feature>
<feature type="transmembrane region" description="Helical" evidence="2">
    <location>
        <begin position="12"/>
        <end position="38"/>
    </location>
</feature>
<dbReference type="PANTHER" id="PTHR40465:SF1">
    <property type="entry name" value="DUF6534 DOMAIN-CONTAINING PROTEIN"/>
    <property type="match status" value="1"/>
</dbReference>
<dbReference type="Proteomes" id="UP000076722">
    <property type="component" value="Unassembled WGS sequence"/>
</dbReference>
<evidence type="ECO:0000256" key="2">
    <source>
        <dbReference type="SAM" id="Phobius"/>
    </source>
</evidence>
<dbReference type="EMBL" id="KV419427">
    <property type="protein sequence ID" value="KZS89462.1"/>
    <property type="molecule type" value="Genomic_DNA"/>
</dbReference>
<feature type="transmembrane region" description="Helical" evidence="2">
    <location>
        <begin position="162"/>
        <end position="186"/>
    </location>
</feature>
<keyword evidence="2" id="KW-0812">Transmembrane</keyword>
<protein>
    <recommendedName>
        <fullName evidence="3">DUF6534 domain-containing protein</fullName>
    </recommendedName>
</protein>
<feature type="transmembrane region" description="Helical" evidence="2">
    <location>
        <begin position="50"/>
        <end position="73"/>
    </location>
</feature>
<evidence type="ECO:0000256" key="1">
    <source>
        <dbReference type="SAM" id="MobiDB-lite"/>
    </source>
</evidence>
<reference evidence="4 5" key="1">
    <citation type="journal article" date="2016" name="Mol. Biol. Evol.">
        <title>Comparative Genomics of Early-Diverging Mushroom-Forming Fungi Provides Insights into the Origins of Lignocellulose Decay Capabilities.</title>
        <authorList>
            <person name="Nagy L.G."/>
            <person name="Riley R."/>
            <person name="Tritt A."/>
            <person name="Adam C."/>
            <person name="Daum C."/>
            <person name="Floudas D."/>
            <person name="Sun H."/>
            <person name="Yadav J.S."/>
            <person name="Pangilinan J."/>
            <person name="Larsson K.H."/>
            <person name="Matsuura K."/>
            <person name="Barry K."/>
            <person name="Labutti K."/>
            <person name="Kuo R."/>
            <person name="Ohm R.A."/>
            <person name="Bhattacharya S.S."/>
            <person name="Shirouzu T."/>
            <person name="Yoshinaga Y."/>
            <person name="Martin F.M."/>
            <person name="Grigoriev I.V."/>
            <person name="Hibbett D.S."/>
        </authorList>
    </citation>
    <scope>NUCLEOTIDE SEQUENCE [LARGE SCALE GENOMIC DNA]</scope>
    <source>
        <strain evidence="4 5">HHB9708</strain>
    </source>
</reference>
<keyword evidence="5" id="KW-1185">Reference proteome</keyword>
<gene>
    <name evidence="4" type="ORF">SISNIDRAFT_458655</name>
</gene>
<evidence type="ECO:0000313" key="4">
    <source>
        <dbReference type="EMBL" id="KZS89462.1"/>
    </source>
</evidence>
<sequence length="349" mass="38885">MGMPIPAALVPSFGYVLIGVLVTSLLHGFTTFQTIAYFRMFPKDSWVLKWMVLVVMMVEFLHLALCWHFEFFYFRAAITSNQEQLLSALWSILVTIPLTMLVVSISHIFSLMKLWKISNRNWILCVIIATLETTSVGTQLALSVKLFGIPLWPEIAVQLRTLVSIAFALVVCTDVSIAASLCYYLRQRRTGYQQTDSVIAHLVYYTVNNGILTSALDMVMMGLFLGVQNSLSFLAVLEVISKVYVATILTSLSTRNTLRTRMATGDIQVFRDQRSPRAAPGSWPVSPPSKPEGSFEQGSMNSSRSLEERKSRLEAGGAAPPITVIKIDRIIETHTDAMDAFEGKSVENV</sequence>
<feature type="region of interest" description="Disordered" evidence="1">
    <location>
        <begin position="275"/>
        <end position="317"/>
    </location>
</feature>
<evidence type="ECO:0000313" key="5">
    <source>
        <dbReference type="Proteomes" id="UP000076722"/>
    </source>
</evidence>
<keyword evidence="2" id="KW-0472">Membrane</keyword>
<name>A0A164Q9V1_9AGAM</name>
<dbReference type="InterPro" id="IPR045339">
    <property type="entry name" value="DUF6534"/>
</dbReference>
<dbReference type="Pfam" id="PF20152">
    <property type="entry name" value="DUF6534"/>
    <property type="match status" value="1"/>
</dbReference>
<dbReference type="AlphaFoldDB" id="A0A164Q9V1"/>
<accession>A0A164Q9V1</accession>